<dbReference type="EMBL" id="JAFDVH010000001">
    <property type="protein sequence ID" value="KAG7491386.1"/>
    <property type="molecule type" value="Genomic_DNA"/>
</dbReference>
<evidence type="ECO:0000256" key="1">
    <source>
        <dbReference type="SAM" id="MobiDB-lite"/>
    </source>
</evidence>
<feature type="region of interest" description="Disordered" evidence="1">
    <location>
        <begin position="60"/>
        <end position="88"/>
    </location>
</feature>
<keyword evidence="3" id="KW-1185">Reference proteome</keyword>
<name>A0A9D3QFN0_MEGAT</name>
<reference evidence="2" key="1">
    <citation type="submission" date="2021-01" db="EMBL/GenBank/DDBJ databases">
        <authorList>
            <person name="Zahm M."/>
            <person name="Roques C."/>
            <person name="Cabau C."/>
            <person name="Klopp C."/>
            <person name="Donnadieu C."/>
            <person name="Jouanno E."/>
            <person name="Lampietro C."/>
            <person name="Louis A."/>
            <person name="Herpin A."/>
            <person name="Echchiki A."/>
            <person name="Berthelot C."/>
            <person name="Parey E."/>
            <person name="Roest-Crollius H."/>
            <person name="Braasch I."/>
            <person name="Postlethwait J."/>
            <person name="Bobe J."/>
            <person name="Montfort J."/>
            <person name="Bouchez O."/>
            <person name="Begum T."/>
            <person name="Mejri S."/>
            <person name="Adams A."/>
            <person name="Chen W.-J."/>
            <person name="Guiguen Y."/>
        </authorList>
    </citation>
    <scope>NUCLEOTIDE SEQUENCE</scope>
    <source>
        <strain evidence="2">YG-15Mar2019-1</strain>
        <tissue evidence="2">Brain</tissue>
    </source>
</reference>
<proteinExistence type="predicted"/>
<feature type="compositionally biased region" description="Pro residues" evidence="1">
    <location>
        <begin position="71"/>
        <end position="87"/>
    </location>
</feature>
<organism evidence="2 3">
    <name type="scientific">Megalops atlanticus</name>
    <name type="common">Tarpon</name>
    <name type="synonym">Clupea gigantea</name>
    <dbReference type="NCBI Taxonomy" id="7932"/>
    <lineage>
        <taxon>Eukaryota</taxon>
        <taxon>Metazoa</taxon>
        <taxon>Chordata</taxon>
        <taxon>Craniata</taxon>
        <taxon>Vertebrata</taxon>
        <taxon>Euteleostomi</taxon>
        <taxon>Actinopterygii</taxon>
        <taxon>Neopterygii</taxon>
        <taxon>Teleostei</taxon>
        <taxon>Elopiformes</taxon>
        <taxon>Megalopidae</taxon>
        <taxon>Megalops</taxon>
    </lineage>
</organism>
<evidence type="ECO:0000313" key="3">
    <source>
        <dbReference type="Proteomes" id="UP001046870"/>
    </source>
</evidence>
<sequence length="132" mass="14935">MRRVIQCGLNVRGTYRILSQAWKFPPSMSNRTASSTNPWAPPLGTLWQRQTRLSRLSLRRSRRARRYDTQTPPPLPTWPHPPGPPPSVVHKSLALLLRPTDGSGHIRTRPQTRISSAPPHPLLTVNDLICID</sequence>
<dbReference type="Proteomes" id="UP001046870">
    <property type="component" value="Chromosome 1"/>
</dbReference>
<gene>
    <name evidence="2" type="ORF">MATL_G00003150</name>
</gene>
<comment type="caution">
    <text evidence="2">The sequence shown here is derived from an EMBL/GenBank/DDBJ whole genome shotgun (WGS) entry which is preliminary data.</text>
</comment>
<accession>A0A9D3QFN0</accession>
<evidence type="ECO:0000313" key="2">
    <source>
        <dbReference type="EMBL" id="KAG7491386.1"/>
    </source>
</evidence>
<dbReference type="AlphaFoldDB" id="A0A9D3QFN0"/>
<protein>
    <submittedName>
        <fullName evidence="2">Uncharacterized protein</fullName>
    </submittedName>
</protein>